<keyword evidence="8" id="KW-0206">Cytoskeleton</keyword>
<dbReference type="AlphaFoldDB" id="H2ZCW1"/>
<dbReference type="Ensembl" id="ENSCSAVT00000015605.1">
    <property type="protein sequence ID" value="ENSCSAVP00000015427.1"/>
    <property type="gene ID" value="ENSCSAVG00000009051.1"/>
</dbReference>
<evidence type="ECO:0000313" key="12">
    <source>
        <dbReference type="Proteomes" id="UP000007875"/>
    </source>
</evidence>
<evidence type="ECO:0000256" key="10">
    <source>
        <dbReference type="SAM" id="Coils"/>
    </source>
</evidence>
<dbReference type="PANTHER" id="PTHR31570">
    <property type="entry name" value="HAUS AUGMIN-LIKE COMPLEX SUBUNIT 1"/>
    <property type="match status" value="1"/>
</dbReference>
<comment type="similarity">
    <text evidence="2">Belongs to the HAUS1 family.</text>
</comment>
<protein>
    <submittedName>
        <fullName evidence="11">Uncharacterized protein</fullName>
    </submittedName>
</protein>
<organism evidence="11 12">
    <name type="scientific">Ciona savignyi</name>
    <name type="common">Pacific transparent sea squirt</name>
    <dbReference type="NCBI Taxonomy" id="51511"/>
    <lineage>
        <taxon>Eukaryota</taxon>
        <taxon>Metazoa</taxon>
        <taxon>Chordata</taxon>
        <taxon>Tunicata</taxon>
        <taxon>Ascidiacea</taxon>
        <taxon>Phlebobranchia</taxon>
        <taxon>Cionidae</taxon>
        <taxon>Ciona</taxon>
    </lineage>
</organism>
<dbReference type="InterPro" id="IPR026243">
    <property type="entry name" value="HAUS1"/>
</dbReference>
<keyword evidence="4" id="KW-0132">Cell division</keyword>
<dbReference type="Pfam" id="PF25762">
    <property type="entry name" value="HAUS1"/>
    <property type="match status" value="1"/>
</dbReference>
<dbReference type="PANTHER" id="PTHR31570:SF1">
    <property type="entry name" value="HAUS AUGMIN-LIKE COMPLEX SUBUNIT 1"/>
    <property type="match status" value="1"/>
</dbReference>
<dbReference type="InParanoid" id="H2ZCW1"/>
<dbReference type="Proteomes" id="UP000007875">
    <property type="component" value="Unassembled WGS sequence"/>
</dbReference>
<evidence type="ECO:0000256" key="9">
    <source>
        <dbReference type="ARBA" id="ARBA00023306"/>
    </source>
</evidence>
<keyword evidence="5" id="KW-0493">Microtubule</keyword>
<dbReference type="GO" id="GO:0051301">
    <property type="term" value="P:cell division"/>
    <property type="evidence" value="ECO:0007669"/>
    <property type="project" value="UniProtKB-KW"/>
</dbReference>
<keyword evidence="12" id="KW-1185">Reference proteome</keyword>
<reference evidence="11" key="2">
    <citation type="submission" date="2025-08" db="UniProtKB">
        <authorList>
            <consortium name="Ensembl"/>
        </authorList>
    </citation>
    <scope>IDENTIFICATION</scope>
</reference>
<dbReference type="GO" id="GO:0070652">
    <property type="term" value="C:HAUS complex"/>
    <property type="evidence" value="ECO:0007669"/>
    <property type="project" value="InterPro"/>
</dbReference>
<evidence type="ECO:0000256" key="3">
    <source>
        <dbReference type="ARBA" id="ARBA00022490"/>
    </source>
</evidence>
<evidence type="ECO:0000256" key="8">
    <source>
        <dbReference type="ARBA" id="ARBA00023212"/>
    </source>
</evidence>
<evidence type="ECO:0000313" key="11">
    <source>
        <dbReference type="Ensembl" id="ENSCSAVP00000015427.1"/>
    </source>
</evidence>
<feature type="coiled-coil region" evidence="10">
    <location>
        <begin position="95"/>
        <end position="126"/>
    </location>
</feature>
<evidence type="ECO:0000256" key="1">
    <source>
        <dbReference type="ARBA" id="ARBA00004186"/>
    </source>
</evidence>
<reference evidence="11" key="3">
    <citation type="submission" date="2025-09" db="UniProtKB">
        <authorList>
            <consortium name="Ensembl"/>
        </authorList>
    </citation>
    <scope>IDENTIFICATION</scope>
</reference>
<dbReference type="GO" id="GO:0005829">
    <property type="term" value="C:cytosol"/>
    <property type="evidence" value="ECO:0007669"/>
    <property type="project" value="TreeGrafter"/>
</dbReference>
<name>H2ZCW1_CIOSA</name>
<dbReference type="GO" id="GO:0005874">
    <property type="term" value="C:microtubule"/>
    <property type="evidence" value="ECO:0007669"/>
    <property type="project" value="UniProtKB-KW"/>
</dbReference>
<keyword evidence="6" id="KW-0498">Mitosis</keyword>
<dbReference type="STRING" id="51511.ENSCSAVP00000015427"/>
<reference evidence="12" key="1">
    <citation type="submission" date="2003-08" db="EMBL/GenBank/DDBJ databases">
        <authorList>
            <person name="Birren B."/>
            <person name="Nusbaum C."/>
            <person name="Abebe A."/>
            <person name="Abouelleil A."/>
            <person name="Adekoya E."/>
            <person name="Ait-zahra M."/>
            <person name="Allen N."/>
            <person name="Allen T."/>
            <person name="An P."/>
            <person name="Anderson M."/>
            <person name="Anderson S."/>
            <person name="Arachchi H."/>
            <person name="Armbruster J."/>
            <person name="Bachantsang P."/>
            <person name="Baldwin J."/>
            <person name="Barry A."/>
            <person name="Bayul T."/>
            <person name="Blitshsteyn B."/>
            <person name="Bloom T."/>
            <person name="Blye J."/>
            <person name="Boguslavskiy L."/>
            <person name="Borowsky M."/>
            <person name="Boukhgalter B."/>
            <person name="Brunache A."/>
            <person name="Butler J."/>
            <person name="Calixte N."/>
            <person name="Calvo S."/>
            <person name="Camarata J."/>
            <person name="Campo K."/>
            <person name="Chang J."/>
            <person name="Cheshatsang Y."/>
            <person name="Citroen M."/>
            <person name="Collymore A."/>
            <person name="Considine T."/>
            <person name="Cook A."/>
            <person name="Cooke P."/>
            <person name="Corum B."/>
            <person name="Cuomo C."/>
            <person name="David R."/>
            <person name="Dawoe T."/>
            <person name="Degray S."/>
            <person name="Dodge S."/>
            <person name="Dooley K."/>
            <person name="Dorje P."/>
            <person name="Dorjee K."/>
            <person name="Dorris L."/>
            <person name="Duffey N."/>
            <person name="Dupes A."/>
            <person name="Elkins T."/>
            <person name="Engels R."/>
            <person name="Erickson J."/>
            <person name="Farina A."/>
            <person name="Faro S."/>
            <person name="Ferreira P."/>
            <person name="Fischer H."/>
            <person name="Fitzgerald M."/>
            <person name="Foley K."/>
            <person name="Gage D."/>
            <person name="Galagan J."/>
            <person name="Gearin G."/>
            <person name="Gnerre S."/>
            <person name="Gnirke A."/>
            <person name="Goyette A."/>
            <person name="Graham J."/>
            <person name="Grandbois E."/>
            <person name="Gyaltsen K."/>
            <person name="Hafez N."/>
            <person name="Hagopian D."/>
            <person name="Hagos B."/>
            <person name="Hall J."/>
            <person name="Hatcher B."/>
            <person name="Heller A."/>
            <person name="Higgins H."/>
            <person name="Honan T."/>
            <person name="Horn A."/>
            <person name="Houde N."/>
            <person name="Hughes L."/>
            <person name="Hulme W."/>
            <person name="Husby E."/>
            <person name="Iliev I."/>
            <person name="Jaffe D."/>
            <person name="Jones C."/>
            <person name="Kamal M."/>
            <person name="Kamat A."/>
            <person name="Kamvysselis M."/>
            <person name="Karlsson E."/>
            <person name="Kells C."/>
            <person name="Kieu A."/>
            <person name="Kisner P."/>
            <person name="Kodira C."/>
            <person name="Kulbokas E."/>
            <person name="Labutti K."/>
            <person name="Lama D."/>
            <person name="Landers T."/>
            <person name="Leger J."/>
            <person name="Levine S."/>
            <person name="Lewis D."/>
            <person name="Lewis T."/>
            <person name="Lindblad-toh K."/>
            <person name="Liu X."/>
            <person name="Lokyitsang T."/>
            <person name="Lokyitsang Y."/>
            <person name="Lucien O."/>
            <person name="Lui A."/>
            <person name="Ma L.J."/>
            <person name="Mabbitt R."/>
            <person name="Macdonald J."/>
            <person name="Maclean C."/>
            <person name="Major J."/>
            <person name="Manning J."/>
            <person name="Marabella R."/>
            <person name="Maru K."/>
            <person name="Matthews C."/>
            <person name="Mauceli E."/>
            <person name="Mccarthy M."/>
            <person name="Mcdonough S."/>
            <person name="Mcghee T."/>
            <person name="Meldrim J."/>
            <person name="Meneus L."/>
            <person name="Mesirov J."/>
            <person name="Mihalev A."/>
            <person name="Mihova T."/>
            <person name="Mikkelsen T."/>
            <person name="Mlenga V."/>
            <person name="Moru K."/>
            <person name="Mozes J."/>
            <person name="Mulrain L."/>
            <person name="Munson G."/>
            <person name="Naylor J."/>
            <person name="Newes C."/>
            <person name="Nguyen C."/>
            <person name="Nguyen N."/>
            <person name="Nguyen T."/>
            <person name="Nicol R."/>
            <person name="Nielsen C."/>
            <person name="Nizzari M."/>
            <person name="Norbu C."/>
            <person name="Norbu N."/>
            <person name="O'donnell P."/>
            <person name="Okoawo O."/>
            <person name="O'leary S."/>
            <person name="Omotosho B."/>
            <person name="O'neill K."/>
            <person name="Osman S."/>
            <person name="Parker S."/>
            <person name="Perrin D."/>
            <person name="Phunkhang P."/>
            <person name="Piqani B."/>
            <person name="Purcell S."/>
            <person name="Rachupka T."/>
            <person name="Ramasamy U."/>
            <person name="Rameau R."/>
            <person name="Ray V."/>
            <person name="Raymond C."/>
            <person name="Retta R."/>
            <person name="Richardson S."/>
            <person name="Rise C."/>
            <person name="Rodriguez J."/>
            <person name="Rogers J."/>
            <person name="Rogov P."/>
            <person name="Rutman M."/>
            <person name="Schupbach R."/>
            <person name="Seaman C."/>
            <person name="Settipalli S."/>
            <person name="Sharpe T."/>
            <person name="Sheridan J."/>
            <person name="Sherpa N."/>
            <person name="Shi J."/>
            <person name="Smirnov S."/>
            <person name="Smith C."/>
            <person name="Sougnez C."/>
            <person name="Spencer B."/>
            <person name="Stalker J."/>
            <person name="Stange-thomann N."/>
            <person name="Stavropoulos S."/>
            <person name="Stetson K."/>
            <person name="Stone C."/>
            <person name="Stone S."/>
            <person name="Stubbs M."/>
            <person name="Talamas J."/>
            <person name="Tchuinga P."/>
            <person name="Tenzing P."/>
            <person name="Tesfaye S."/>
            <person name="Theodore J."/>
            <person name="Thoulutsang Y."/>
            <person name="Topham K."/>
            <person name="Towey S."/>
            <person name="Tsamla T."/>
            <person name="Tsomo N."/>
            <person name="Vallee D."/>
            <person name="Vassiliev H."/>
            <person name="Venkataraman V."/>
            <person name="Vinson J."/>
            <person name="Vo A."/>
            <person name="Wade C."/>
            <person name="Wang S."/>
            <person name="Wangchuk T."/>
            <person name="Wangdi T."/>
            <person name="Whittaker C."/>
            <person name="Wilkinson J."/>
            <person name="Wu Y."/>
            <person name="Wyman D."/>
            <person name="Yadav S."/>
            <person name="Yang S."/>
            <person name="Yang X."/>
            <person name="Yeager S."/>
            <person name="Yee E."/>
            <person name="Young G."/>
            <person name="Zainoun J."/>
            <person name="Zembeck L."/>
            <person name="Zimmer A."/>
            <person name="Zody M."/>
            <person name="Lander E."/>
        </authorList>
    </citation>
    <scope>NUCLEOTIDE SEQUENCE [LARGE SCALE GENOMIC DNA]</scope>
</reference>
<comment type="subcellular location">
    <subcellularLocation>
        <location evidence="1">Cytoplasm</location>
        <location evidence="1">Cytoskeleton</location>
        <location evidence="1">Spindle</location>
    </subcellularLocation>
</comment>
<sequence length="237" mass="27372">MAADKQKKIAIAELKKAKEREACEYKAESERLGKILSSVGLHTQNMSPKMVMFLKTLNECAMELNTLVPNQACMTAALSEFSLSYDRKLLDIADRENLLEDLSDYIAEAQKLKEKLLLKFNELEASLPEEWRNAEFRKKRAKLYKKKKAEYLQTIHKLSQDINTAGFCHEISHENLEKRGSEIQDLLEKLKPLRLHLNSYQNLPTDLTKARLKLHEATHQLSETEENLNDTIMALNR</sequence>
<keyword evidence="3" id="KW-0963">Cytoplasm</keyword>
<evidence type="ECO:0000256" key="4">
    <source>
        <dbReference type="ARBA" id="ARBA00022618"/>
    </source>
</evidence>
<dbReference type="GO" id="GO:0005819">
    <property type="term" value="C:spindle"/>
    <property type="evidence" value="ECO:0007669"/>
    <property type="project" value="UniProtKB-SubCell"/>
</dbReference>
<dbReference type="HOGENOM" id="CLU_1170332_0_0_1"/>
<keyword evidence="7 10" id="KW-0175">Coiled coil</keyword>
<proteinExistence type="inferred from homology"/>
<evidence type="ECO:0000256" key="2">
    <source>
        <dbReference type="ARBA" id="ARBA00005479"/>
    </source>
</evidence>
<evidence type="ECO:0000256" key="7">
    <source>
        <dbReference type="ARBA" id="ARBA00023054"/>
    </source>
</evidence>
<evidence type="ECO:0000256" key="5">
    <source>
        <dbReference type="ARBA" id="ARBA00022701"/>
    </source>
</evidence>
<evidence type="ECO:0000256" key="6">
    <source>
        <dbReference type="ARBA" id="ARBA00022776"/>
    </source>
</evidence>
<accession>H2ZCW1</accession>
<keyword evidence="9" id="KW-0131">Cell cycle</keyword>
<dbReference type="GO" id="GO:0051225">
    <property type="term" value="P:spindle assembly"/>
    <property type="evidence" value="ECO:0007669"/>
    <property type="project" value="InterPro"/>
</dbReference>